<gene>
    <name evidence="1" type="ORF">LX78_00765</name>
</gene>
<proteinExistence type="predicted"/>
<name>A0A316DUF4_9FLAO</name>
<evidence type="ECO:0000313" key="1">
    <source>
        <dbReference type="EMBL" id="PWK21052.1"/>
    </source>
</evidence>
<dbReference type="Pfam" id="PF12228">
    <property type="entry name" value="DUF3604"/>
    <property type="match status" value="1"/>
</dbReference>
<protein>
    <submittedName>
        <fullName evidence="1">Uncharacterized protein DUF3604</fullName>
    </submittedName>
</protein>
<dbReference type="OrthoDB" id="543560at2"/>
<accession>A0A316DUF4</accession>
<evidence type="ECO:0000313" key="2">
    <source>
        <dbReference type="Proteomes" id="UP000245430"/>
    </source>
</evidence>
<sequence>MKTLKTILLTLLFFSILTNCKKDSENKSETELLTDGVNHEKTSEILYFENKEAFFGETHLHTKYSLDAFIGGNRLNASQALKFAQGEEVLLESTGKTMQLKRPLDFAAVTDHAEYIGEMYSVLSPNSKAYNNEQAKSLREVNGLEEGLKLFVELVVKNNRSSKPQHLEFYEGTMSTMSAWEIMNKQTELNYKPGKFTTLHAFEWSGAPNGGNLHRNIIFRDTIVPDLPVSYIEANRETELWEWLDNISRNGSSVLAIPHNSNASKGMMFDENMPNGDPITKEYAEMRQKYERTIEIMQIKGASEVHPNFWPNDEFANFENAQSLENYSGRSFEEKNFVRYALKKGLQYEDELGINPYKLGFNGGTDNHNGLMSNVEEDNYSSGSHGYVDATAQDRVKNTVDGWAKAYDINPGSLTGVWAPRNTREDIWDGLYNRETFSTSGPRMKVRLFAGYEYKDSYEDYNSFVKDGYAKGVPMGGDLGVDLEKTPKFLVWALKDPMNANLDRIQIIKGWYENGELFEKTYDVAVSDNRLKTDGTITPTDAKVNLTTGEFDNSKGSANFMTTWTDPDFNPNNKSFYYARVLQLPTARWTQWDEIKEGVKYPDNVAKTIQERAWSSPIWYSPK</sequence>
<dbReference type="EMBL" id="QGGP01000001">
    <property type="protein sequence ID" value="PWK21052.1"/>
    <property type="molecule type" value="Genomic_DNA"/>
</dbReference>
<dbReference type="Gene3D" id="3.20.20.140">
    <property type="entry name" value="Metal-dependent hydrolases"/>
    <property type="match status" value="1"/>
</dbReference>
<organism evidence="1 2">
    <name type="scientific">Xanthomarina spongicola</name>
    <dbReference type="NCBI Taxonomy" id="570520"/>
    <lineage>
        <taxon>Bacteria</taxon>
        <taxon>Pseudomonadati</taxon>
        <taxon>Bacteroidota</taxon>
        <taxon>Flavobacteriia</taxon>
        <taxon>Flavobacteriales</taxon>
        <taxon>Flavobacteriaceae</taxon>
        <taxon>Xanthomarina</taxon>
    </lineage>
</organism>
<reference evidence="1 2" key="1">
    <citation type="submission" date="2018-05" db="EMBL/GenBank/DDBJ databases">
        <title>Genomic Encyclopedia of Archaeal and Bacterial Type Strains, Phase II (KMG-II): from individual species to whole genera.</title>
        <authorList>
            <person name="Goeker M."/>
        </authorList>
    </citation>
    <scope>NUCLEOTIDE SEQUENCE [LARGE SCALE GENOMIC DNA]</scope>
    <source>
        <strain evidence="1 2">DSM 22637</strain>
    </source>
</reference>
<dbReference type="Proteomes" id="UP000245430">
    <property type="component" value="Unassembled WGS sequence"/>
</dbReference>
<dbReference type="RefSeq" id="WP_109681288.1">
    <property type="nucleotide sequence ID" value="NZ_QGGP01000001.1"/>
</dbReference>
<dbReference type="AlphaFoldDB" id="A0A316DUF4"/>
<dbReference type="InterPro" id="IPR022028">
    <property type="entry name" value="DUF3604"/>
</dbReference>
<keyword evidence="2" id="KW-1185">Reference proteome</keyword>
<comment type="caution">
    <text evidence="1">The sequence shown here is derived from an EMBL/GenBank/DDBJ whole genome shotgun (WGS) entry which is preliminary data.</text>
</comment>